<accession>A0A2M9BC79</accession>
<evidence type="ECO:0000313" key="1">
    <source>
        <dbReference type="EMBL" id="PJJ55547.1"/>
    </source>
</evidence>
<proteinExistence type="predicted"/>
<keyword evidence="2" id="KW-1185">Reference proteome</keyword>
<organism evidence="1 2">
    <name type="scientific">Compostimonas suwonensis</name>
    <dbReference type="NCBI Taxonomy" id="1048394"/>
    <lineage>
        <taxon>Bacteria</taxon>
        <taxon>Bacillati</taxon>
        <taxon>Actinomycetota</taxon>
        <taxon>Actinomycetes</taxon>
        <taxon>Micrococcales</taxon>
        <taxon>Microbacteriaceae</taxon>
        <taxon>Compostimonas</taxon>
    </lineage>
</organism>
<sequence length="81" mass="9162">MPPETVPPVITRRFGSEKAKPKITALYHASKGWIPPHTRSVVLAHDTAQHFRRQGFTMVRASWRLQTHEFSLSEIAPGTTL</sequence>
<dbReference type="Proteomes" id="UP000230161">
    <property type="component" value="Unassembled WGS sequence"/>
</dbReference>
<name>A0A2M9BC79_9MICO</name>
<protein>
    <submittedName>
        <fullName evidence="1">Uncharacterized protein</fullName>
    </submittedName>
</protein>
<dbReference type="EMBL" id="PGFB01000005">
    <property type="protein sequence ID" value="PJJ55547.1"/>
    <property type="molecule type" value="Genomic_DNA"/>
</dbReference>
<evidence type="ECO:0000313" key="2">
    <source>
        <dbReference type="Proteomes" id="UP000230161"/>
    </source>
</evidence>
<dbReference type="AlphaFoldDB" id="A0A2M9BC79"/>
<reference evidence="1 2" key="1">
    <citation type="submission" date="2017-11" db="EMBL/GenBank/DDBJ databases">
        <title>Genomic Encyclopedia of Archaeal and Bacterial Type Strains, Phase II (KMG-II): From Individual Species to Whole Genera.</title>
        <authorList>
            <person name="Goeker M."/>
        </authorList>
    </citation>
    <scope>NUCLEOTIDE SEQUENCE [LARGE SCALE GENOMIC DNA]</scope>
    <source>
        <strain evidence="1 2">DSM 25625</strain>
    </source>
</reference>
<dbReference type="RefSeq" id="WP_157802988.1">
    <property type="nucleotide sequence ID" value="NZ_PGFB01000005.1"/>
</dbReference>
<gene>
    <name evidence="1" type="ORF">CLV54_2894</name>
</gene>
<dbReference type="OrthoDB" id="5125123at2"/>
<comment type="caution">
    <text evidence="1">The sequence shown here is derived from an EMBL/GenBank/DDBJ whole genome shotgun (WGS) entry which is preliminary data.</text>
</comment>